<gene>
    <name evidence="2" type="ORF">AUJ73_02980</name>
</gene>
<dbReference type="Proteomes" id="UP000183120">
    <property type="component" value="Unassembled WGS sequence"/>
</dbReference>
<protein>
    <recommendedName>
        <fullName evidence="4">Sortase</fullName>
    </recommendedName>
</protein>
<organism evidence="2 3">
    <name type="scientific">Candidatus Gottesmanbacteria bacterium CG1_02_37_22</name>
    <dbReference type="NCBI Taxonomy" id="1805209"/>
    <lineage>
        <taxon>Bacteria</taxon>
        <taxon>Candidatus Gottesmaniibacteriota</taxon>
    </lineage>
</organism>
<name>A0A1J4TQK5_9BACT</name>
<dbReference type="SUPFAM" id="SSF63817">
    <property type="entry name" value="Sortase"/>
    <property type="match status" value="1"/>
</dbReference>
<dbReference type="STRING" id="1805209.AUJ73_02980"/>
<proteinExistence type="predicted"/>
<evidence type="ECO:0000256" key="1">
    <source>
        <dbReference type="ARBA" id="ARBA00022801"/>
    </source>
</evidence>
<dbReference type="EMBL" id="MNUY01000046">
    <property type="protein sequence ID" value="OIO13952.1"/>
    <property type="molecule type" value="Genomic_DNA"/>
</dbReference>
<dbReference type="InterPro" id="IPR023365">
    <property type="entry name" value="Sortase_dom-sf"/>
</dbReference>
<keyword evidence="1" id="KW-0378">Hydrolase</keyword>
<evidence type="ECO:0008006" key="4">
    <source>
        <dbReference type="Google" id="ProtNLM"/>
    </source>
</evidence>
<dbReference type="InterPro" id="IPR005754">
    <property type="entry name" value="Sortase"/>
</dbReference>
<comment type="caution">
    <text evidence="2">The sequence shown here is derived from an EMBL/GenBank/DDBJ whole genome shotgun (WGS) entry which is preliminary data.</text>
</comment>
<reference evidence="2 3" key="1">
    <citation type="journal article" date="2016" name="Environ. Microbiol.">
        <title>Genomic resolution of a cold subsurface aquifer community provides metabolic insights for novel microbes adapted to high CO concentrations.</title>
        <authorList>
            <person name="Probst A.J."/>
            <person name="Castelle C.J."/>
            <person name="Singh A."/>
            <person name="Brown C.T."/>
            <person name="Anantharaman K."/>
            <person name="Sharon I."/>
            <person name="Hug L.A."/>
            <person name="Burstein D."/>
            <person name="Emerson J.B."/>
            <person name="Thomas B.C."/>
            <person name="Banfield J.F."/>
        </authorList>
    </citation>
    <scope>NUCLEOTIDE SEQUENCE [LARGE SCALE GENOMIC DNA]</scope>
    <source>
        <strain evidence="2">CG1_02_37_22</strain>
    </source>
</reference>
<dbReference type="GO" id="GO:0016787">
    <property type="term" value="F:hydrolase activity"/>
    <property type="evidence" value="ECO:0007669"/>
    <property type="project" value="UniProtKB-KW"/>
</dbReference>
<dbReference type="AlphaFoldDB" id="A0A1J4TQK5"/>
<evidence type="ECO:0000313" key="2">
    <source>
        <dbReference type="EMBL" id="OIO13952.1"/>
    </source>
</evidence>
<dbReference type="Pfam" id="PF04203">
    <property type="entry name" value="Sortase"/>
    <property type="match status" value="1"/>
</dbReference>
<accession>A0A1J4TQK5</accession>
<sequence length="221" mass="24975">MSRSIRKIKNKYKKRPIQKVLVSDLKRIRLLFLLLGIVLIVTGIILSKLPKEATKDTVQTTNNGEVASFSQEPVSIDKQLISLKVISKKDKKPLPPERIIIPALNIDIMVKESKIVNGYWEVFSDSAGFGLGSSYPDEKGNQVIFAHAREGLFLPLRNAKIGQNVLIFTKEKWFEYRISNIKEVLPSQTDVINPSTEEMLTLYTCSGFSDSKRLIISAKRI</sequence>
<evidence type="ECO:0000313" key="3">
    <source>
        <dbReference type="Proteomes" id="UP000183120"/>
    </source>
</evidence>
<dbReference type="Gene3D" id="2.40.260.10">
    <property type="entry name" value="Sortase"/>
    <property type="match status" value="1"/>
</dbReference>
<dbReference type="NCBIfam" id="TIGR01076">
    <property type="entry name" value="sortase_fam"/>
    <property type="match status" value="1"/>
</dbReference>